<dbReference type="EMBL" id="CP071709">
    <property type="protein sequence ID" value="QVY60542.1"/>
    <property type="molecule type" value="Genomic_DNA"/>
</dbReference>
<dbReference type="PANTHER" id="PTHR30487:SF0">
    <property type="entry name" value="PREPILIN LEADER PEPTIDASE_N-METHYLTRANSFERASE-RELATED"/>
    <property type="match status" value="1"/>
</dbReference>
<evidence type="ECO:0000256" key="1">
    <source>
        <dbReference type="ARBA" id="ARBA00004429"/>
    </source>
</evidence>
<evidence type="ECO:0000256" key="10">
    <source>
        <dbReference type="SAM" id="Phobius"/>
    </source>
</evidence>
<organism evidence="13 14">
    <name type="scientific">Cytobacillus gottheilii</name>
    <dbReference type="NCBI Taxonomy" id="859144"/>
    <lineage>
        <taxon>Bacteria</taxon>
        <taxon>Bacillati</taxon>
        <taxon>Bacillota</taxon>
        <taxon>Bacilli</taxon>
        <taxon>Bacillales</taxon>
        <taxon>Bacillaceae</taxon>
        <taxon>Cytobacillus</taxon>
    </lineage>
</organism>
<sequence>MIWLVFVYGLLLGSFYNVVGLRVPNGESIVKPRSHCPKCGHVLTPFELVPVLSYVFLRGRCRCCKAPVSLVYPLIELMTGLLFVAAPLLIGWSAELLIAWTLISLIVIIWITDIKYMLIPDKILLVFAIILIAERIFIPLTPWWWDSIAGATVGFGLLLFIAVISKGGMGGGDIKLYGVLGIALGVKLVLLSFFIATLIGAVYGGLGLLTGKLKRGNPIPFGPFIGIGALAAYFFGNDIITWYLHSLL</sequence>
<keyword evidence="9" id="KW-0489">Methyltransferase</keyword>
<keyword evidence="9" id="KW-0808">Transferase</keyword>
<keyword evidence="4" id="KW-0997">Cell inner membrane</keyword>
<feature type="transmembrane region" description="Helical" evidence="10">
    <location>
        <begin position="96"/>
        <end position="116"/>
    </location>
</feature>
<protein>
    <recommendedName>
        <fullName evidence="9">Prepilin leader peptidase/N-methyltransferase</fullName>
        <ecNumber evidence="9">2.1.1.-</ecNumber>
        <ecNumber evidence="9">3.4.23.43</ecNumber>
    </recommendedName>
</protein>
<keyword evidence="6 10" id="KW-1133">Transmembrane helix</keyword>
<name>A0ABX8FAF4_9BACI</name>
<comment type="subcellular location">
    <subcellularLocation>
        <location evidence="1">Cell inner membrane</location>
        <topology evidence="1">Multi-pass membrane protein</topology>
    </subcellularLocation>
    <subcellularLocation>
        <location evidence="9">Cell membrane</location>
        <topology evidence="9">Multi-pass membrane protein</topology>
    </subcellularLocation>
</comment>
<evidence type="ECO:0000313" key="13">
    <source>
        <dbReference type="EMBL" id="QVY60542.1"/>
    </source>
</evidence>
<dbReference type="PANTHER" id="PTHR30487">
    <property type="entry name" value="TYPE 4 PREPILIN-LIKE PROTEINS LEADER PEPTIDE-PROCESSING ENZYME"/>
    <property type="match status" value="1"/>
</dbReference>
<evidence type="ECO:0000256" key="9">
    <source>
        <dbReference type="RuleBase" id="RU003794"/>
    </source>
</evidence>
<evidence type="ECO:0000259" key="12">
    <source>
        <dbReference type="Pfam" id="PF06750"/>
    </source>
</evidence>
<dbReference type="InterPro" id="IPR010627">
    <property type="entry name" value="Prepilin_pept_A24_N"/>
</dbReference>
<feature type="transmembrane region" description="Helical" evidence="10">
    <location>
        <begin position="176"/>
        <end position="204"/>
    </location>
</feature>
<keyword evidence="9" id="KW-0378">Hydrolase</keyword>
<keyword evidence="9" id="KW-0645">Protease</keyword>
<evidence type="ECO:0000256" key="3">
    <source>
        <dbReference type="ARBA" id="ARBA00022475"/>
    </source>
</evidence>
<evidence type="ECO:0000259" key="11">
    <source>
        <dbReference type="Pfam" id="PF01478"/>
    </source>
</evidence>
<dbReference type="Proteomes" id="UP000679247">
    <property type="component" value="Chromosome"/>
</dbReference>
<evidence type="ECO:0000256" key="8">
    <source>
        <dbReference type="RuleBase" id="RU003793"/>
    </source>
</evidence>
<keyword evidence="9" id="KW-0511">Multifunctional enzyme</keyword>
<dbReference type="InterPro" id="IPR000045">
    <property type="entry name" value="Prepilin_IV_endopep_pep"/>
</dbReference>
<dbReference type="Pfam" id="PF01478">
    <property type="entry name" value="Peptidase_A24"/>
    <property type="match status" value="1"/>
</dbReference>
<keyword evidence="7 10" id="KW-0472">Membrane</keyword>
<feature type="transmembrane region" description="Helical" evidence="10">
    <location>
        <begin position="123"/>
        <end position="141"/>
    </location>
</feature>
<dbReference type="PRINTS" id="PR00864">
    <property type="entry name" value="PREPILNPTASE"/>
</dbReference>
<dbReference type="Gene3D" id="1.20.120.1220">
    <property type="match status" value="1"/>
</dbReference>
<proteinExistence type="inferred from homology"/>
<reference evidence="13 14" key="1">
    <citation type="submission" date="2021-03" db="EMBL/GenBank/DDBJ databases">
        <title>The first data on the complete genome of the tetrodotoxin-producing bacterium.</title>
        <authorList>
            <person name="Melnikova D.I."/>
            <person name="Nijland R."/>
            <person name="Magarlamov T.Y."/>
        </authorList>
    </citation>
    <scope>NUCLEOTIDE SEQUENCE [LARGE SCALE GENOMIC DNA]</scope>
    <source>
        <strain evidence="13 14">1839</strain>
    </source>
</reference>
<feature type="domain" description="Prepilin type IV endopeptidase peptidase" evidence="11">
    <location>
        <begin position="101"/>
        <end position="204"/>
    </location>
</feature>
<feature type="transmembrane region" description="Helical" evidence="10">
    <location>
        <begin position="40"/>
        <end position="57"/>
    </location>
</feature>
<dbReference type="InterPro" id="IPR014032">
    <property type="entry name" value="Peptidase_A24A_bac"/>
</dbReference>
<comment type="catalytic activity">
    <reaction evidence="9">
        <text>Typically cleaves a -Gly-|-Phe- bond to release an N-terminal, basic peptide of 5-8 residues from type IV prepilin, and then N-methylates the new N-terminal amino group, the methyl donor being S-adenosyl-L-methionine.</text>
        <dbReference type="EC" id="3.4.23.43"/>
    </reaction>
</comment>
<keyword evidence="3" id="KW-1003">Cell membrane</keyword>
<dbReference type="RefSeq" id="WP_214475225.1">
    <property type="nucleotide sequence ID" value="NZ_CP071709.1"/>
</dbReference>
<comment type="similarity">
    <text evidence="2 8">Belongs to the peptidase A24 family.</text>
</comment>
<evidence type="ECO:0000256" key="6">
    <source>
        <dbReference type="ARBA" id="ARBA00022989"/>
    </source>
</evidence>
<dbReference type="Pfam" id="PF06750">
    <property type="entry name" value="A24_N_bact"/>
    <property type="match status" value="1"/>
</dbReference>
<evidence type="ECO:0000256" key="5">
    <source>
        <dbReference type="ARBA" id="ARBA00022692"/>
    </source>
</evidence>
<dbReference type="EC" id="2.1.1.-" evidence="9"/>
<keyword evidence="5 9" id="KW-0812">Transmembrane</keyword>
<comment type="function">
    <text evidence="9">Plays an essential role in type IV pili and type II pseudopili formation by proteolytically removing the leader sequence from substrate proteins and subsequently monomethylating the alpha-amino group of the newly exposed N-terminal phenylalanine.</text>
</comment>
<feature type="transmembrane region" description="Helical" evidence="10">
    <location>
        <begin position="147"/>
        <end position="164"/>
    </location>
</feature>
<keyword evidence="14" id="KW-1185">Reference proteome</keyword>
<evidence type="ECO:0000256" key="7">
    <source>
        <dbReference type="ARBA" id="ARBA00023136"/>
    </source>
</evidence>
<evidence type="ECO:0000256" key="4">
    <source>
        <dbReference type="ARBA" id="ARBA00022519"/>
    </source>
</evidence>
<feature type="transmembrane region" description="Helical" evidence="10">
    <location>
        <begin position="224"/>
        <end position="244"/>
    </location>
</feature>
<feature type="transmembrane region" description="Helical" evidence="10">
    <location>
        <begin position="69"/>
        <end position="90"/>
    </location>
</feature>
<evidence type="ECO:0000313" key="14">
    <source>
        <dbReference type="Proteomes" id="UP000679247"/>
    </source>
</evidence>
<gene>
    <name evidence="13" type="ORF">J1899_16210</name>
</gene>
<evidence type="ECO:0000256" key="2">
    <source>
        <dbReference type="ARBA" id="ARBA00005801"/>
    </source>
</evidence>
<feature type="domain" description="Prepilin peptidase A24 N-terminal" evidence="12">
    <location>
        <begin position="7"/>
        <end position="86"/>
    </location>
</feature>
<dbReference type="InterPro" id="IPR050882">
    <property type="entry name" value="Prepilin_peptidase/N-MTase"/>
</dbReference>
<dbReference type="EC" id="3.4.23.43" evidence="9"/>
<accession>A0ABX8FAF4</accession>